<keyword evidence="8 9" id="KW-0413">Isomerase</keyword>
<dbReference type="Proteomes" id="UP001597526">
    <property type="component" value="Unassembled WGS sequence"/>
</dbReference>
<feature type="domain" description="N-(5'phosphoribosyl) anthranilate isomerase (PRAI)" evidence="10">
    <location>
        <begin position="35"/>
        <end position="220"/>
    </location>
</feature>
<organism evidence="11 12">
    <name type="scientific">Croceitalea marina</name>
    <dbReference type="NCBI Taxonomy" id="1775166"/>
    <lineage>
        <taxon>Bacteria</taxon>
        <taxon>Pseudomonadati</taxon>
        <taxon>Bacteroidota</taxon>
        <taxon>Flavobacteriia</taxon>
        <taxon>Flavobacteriales</taxon>
        <taxon>Flavobacteriaceae</taxon>
        <taxon>Croceitalea</taxon>
    </lineage>
</organism>
<protein>
    <recommendedName>
        <fullName evidence="4 9">N-(5'-phosphoribosyl)anthranilate isomerase</fullName>
        <shortName evidence="9">PRAI</shortName>
        <ecNumber evidence="3 9">5.3.1.24</ecNumber>
    </recommendedName>
</protein>
<dbReference type="GO" id="GO:0016853">
    <property type="term" value="F:isomerase activity"/>
    <property type="evidence" value="ECO:0007669"/>
    <property type="project" value="UniProtKB-KW"/>
</dbReference>
<dbReference type="RefSeq" id="WP_377764843.1">
    <property type="nucleotide sequence ID" value="NZ_JBHULB010000002.1"/>
</dbReference>
<dbReference type="Pfam" id="PF00697">
    <property type="entry name" value="PRAI"/>
    <property type="match status" value="1"/>
</dbReference>
<evidence type="ECO:0000256" key="9">
    <source>
        <dbReference type="HAMAP-Rule" id="MF_00135"/>
    </source>
</evidence>
<gene>
    <name evidence="9" type="primary">trpF</name>
    <name evidence="11" type="ORF">ACFSQJ_00775</name>
</gene>
<dbReference type="PANTHER" id="PTHR42894">
    <property type="entry name" value="N-(5'-PHOSPHORIBOSYL)ANTHRANILATE ISOMERASE"/>
    <property type="match status" value="1"/>
</dbReference>
<dbReference type="CDD" id="cd00405">
    <property type="entry name" value="PRAI"/>
    <property type="match status" value="1"/>
</dbReference>
<evidence type="ECO:0000256" key="3">
    <source>
        <dbReference type="ARBA" id="ARBA00012572"/>
    </source>
</evidence>
<evidence type="ECO:0000259" key="10">
    <source>
        <dbReference type="Pfam" id="PF00697"/>
    </source>
</evidence>
<dbReference type="PANTHER" id="PTHR42894:SF1">
    <property type="entry name" value="N-(5'-PHOSPHORIBOSYL)ANTHRANILATE ISOMERASE"/>
    <property type="match status" value="1"/>
</dbReference>
<sequence length="226" mass="26137">MDYYYTNKDKNHTTKDKVSLQLKVCGMNDNTSEVAGLKPDYLGFIFWEPSKRYFKGDMPAIPHSIKKVGVFVNATIAEIKHLVEQFSLLYVQLHGKESPSFCDELKKRVPQLKIIKVFSIKDSFNFEQLRHFEDVCDFYLFDTKGKLPGGNGCTFNWSVLKNYPSTKPYFLSGGIGIEELTSIHEFLKRPESQYCHVIDVNSKFELEPGLKDIKKIKEFKETLIIK</sequence>
<evidence type="ECO:0000256" key="8">
    <source>
        <dbReference type="ARBA" id="ARBA00023235"/>
    </source>
</evidence>
<evidence type="ECO:0000256" key="2">
    <source>
        <dbReference type="ARBA" id="ARBA00004664"/>
    </source>
</evidence>
<dbReference type="Gene3D" id="3.20.20.70">
    <property type="entry name" value="Aldolase class I"/>
    <property type="match status" value="1"/>
</dbReference>
<proteinExistence type="inferred from homology"/>
<dbReference type="InterPro" id="IPR044643">
    <property type="entry name" value="TrpF_fam"/>
</dbReference>
<accession>A0ABW5MTE2</accession>
<evidence type="ECO:0000256" key="7">
    <source>
        <dbReference type="ARBA" id="ARBA00023141"/>
    </source>
</evidence>
<keyword evidence="7 9" id="KW-0057">Aromatic amino acid biosynthesis</keyword>
<keyword evidence="5 9" id="KW-0028">Amino-acid biosynthesis</keyword>
<reference evidence="12" key="1">
    <citation type="journal article" date="2019" name="Int. J. Syst. Evol. Microbiol.">
        <title>The Global Catalogue of Microorganisms (GCM) 10K type strain sequencing project: providing services to taxonomists for standard genome sequencing and annotation.</title>
        <authorList>
            <consortium name="The Broad Institute Genomics Platform"/>
            <consortium name="The Broad Institute Genome Sequencing Center for Infectious Disease"/>
            <person name="Wu L."/>
            <person name="Ma J."/>
        </authorList>
    </citation>
    <scope>NUCLEOTIDE SEQUENCE [LARGE SCALE GENOMIC DNA]</scope>
    <source>
        <strain evidence="12">KCTC 52368</strain>
    </source>
</reference>
<evidence type="ECO:0000256" key="6">
    <source>
        <dbReference type="ARBA" id="ARBA00022822"/>
    </source>
</evidence>
<dbReference type="SUPFAM" id="SSF51366">
    <property type="entry name" value="Ribulose-phoshate binding barrel"/>
    <property type="match status" value="1"/>
</dbReference>
<evidence type="ECO:0000256" key="5">
    <source>
        <dbReference type="ARBA" id="ARBA00022605"/>
    </source>
</evidence>
<dbReference type="EC" id="5.3.1.24" evidence="3 9"/>
<comment type="similarity">
    <text evidence="9">Belongs to the TrpF family.</text>
</comment>
<evidence type="ECO:0000313" key="11">
    <source>
        <dbReference type="EMBL" id="MFD2585443.1"/>
    </source>
</evidence>
<comment type="caution">
    <text evidence="11">The sequence shown here is derived from an EMBL/GenBank/DDBJ whole genome shotgun (WGS) entry which is preliminary data.</text>
</comment>
<evidence type="ECO:0000313" key="12">
    <source>
        <dbReference type="Proteomes" id="UP001597526"/>
    </source>
</evidence>
<name>A0ABW5MTE2_9FLAO</name>
<keyword evidence="12" id="KW-1185">Reference proteome</keyword>
<evidence type="ECO:0000256" key="4">
    <source>
        <dbReference type="ARBA" id="ARBA00022272"/>
    </source>
</evidence>
<dbReference type="InterPro" id="IPR011060">
    <property type="entry name" value="RibuloseP-bd_barrel"/>
</dbReference>
<dbReference type="EMBL" id="JBHULB010000002">
    <property type="protein sequence ID" value="MFD2585443.1"/>
    <property type="molecule type" value="Genomic_DNA"/>
</dbReference>
<evidence type="ECO:0000256" key="1">
    <source>
        <dbReference type="ARBA" id="ARBA00001164"/>
    </source>
</evidence>
<keyword evidence="6 9" id="KW-0822">Tryptophan biosynthesis</keyword>
<dbReference type="InterPro" id="IPR013785">
    <property type="entry name" value="Aldolase_TIM"/>
</dbReference>
<comment type="catalytic activity">
    <reaction evidence="1 9">
        <text>N-(5-phospho-beta-D-ribosyl)anthranilate = 1-(2-carboxyphenylamino)-1-deoxy-D-ribulose 5-phosphate</text>
        <dbReference type="Rhea" id="RHEA:21540"/>
        <dbReference type="ChEBI" id="CHEBI:18277"/>
        <dbReference type="ChEBI" id="CHEBI:58613"/>
        <dbReference type="EC" id="5.3.1.24"/>
    </reaction>
</comment>
<comment type="pathway">
    <text evidence="2 9">Amino-acid biosynthesis; L-tryptophan biosynthesis; L-tryptophan from chorismate: step 3/5.</text>
</comment>
<dbReference type="InterPro" id="IPR001240">
    <property type="entry name" value="PRAI_dom"/>
</dbReference>
<dbReference type="HAMAP" id="MF_00135">
    <property type="entry name" value="PRAI"/>
    <property type="match status" value="1"/>
</dbReference>